<sequence>MMTGTSPNNIFISYGRQDAAEFVDKLVKDLQRAGFAVWRDTAELQSPRAWDAQIESAIKQADVVVAVLTPHSVRSGRGSESDGADSVCLDELAFARFSPPPTPIVPILLRHCEPPFVIYRLQYIDFLGATEDEARYGVALDELIRSINGLKTGIRPSYRGPKLEPLDFDLYLNLKTRGFVGREWLIDELFERLQRADGSTAVILACEPGWGKTSFTGHLFRTNPGGQLLAAHFCRADRADSIDPRRFVESLIAMTALRISSYQAAVTQRLPELEELLRANKAKDAFERLFLQELAKFDRKTLGVLPRYILVDGLDEAVGTSTQSTIATLLAQTIDLFPEWLHLVATSRDRPSILDEFGDATIMRLRPHDPRNRHDVQSMIAGLLGSSGVNNGAVQSTPASPDLIEMIAAKADGNALCAAQLALSARKCGMDVNAIAVLPRGLGALYQAIFKRRFDLRPAEWRTLRDILELIVVTRAPFPIAFAARVRGDAAEYATRDAIEEISDLLNLYDDKLRLFHQTLMEFLVHPGSPFFVNPKQGAERLLHFLNDRSGLKSLSQPLKEFCRQNFDDWLLQCQELARYSETLPQIYDDLFFSRPIEPLPYYVCGVTIRDRDRQLISYLAAGGLAETVASIISLAFVRAADRFRAAGADPWISRLGLPSPDEATTAAISRGINMSFEIACFGLGWTRALGQLAPELRPRLVQILNDKDAAALNWVFGWLDIAAGRDVLGISGYFEDQAGAIRSDWAEIEGELRRPNQA</sequence>
<dbReference type="InterPro" id="IPR035897">
    <property type="entry name" value="Toll_tir_struct_dom_sf"/>
</dbReference>
<name>A0A1X3FPB1_9BRAD</name>
<dbReference type="SUPFAM" id="SSF52540">
    <property type="entry name" value="P-loop containing nucleoside triphosphate hydrolases"/>
    <property type="match status" value="1"/>
</dbReference>
<dbReference type="SMART" id="SM00255">
    <property type="entry name" value="TIR"/>
    <property type="match status" value="1"/>
</dbReference>
<dbReference type="PANTHER" id="PTHR10039">
    <property type="entry name" value="AMELOGENIN"/>
    <property type="match status" value="1"/>
</dbReference>
<evidence type="ECO:0000313" key="4">
    <source>
        <dbReference type="Proteomes" id="UP000193553"/>
    </source>
</evidence>
<dbReference type="RefSeq" id="WP_085360241.1">
    <property type="nucleotide sequence ID" value="NZ_NAFD01000184.1"/>
</dbReference>
<proteinExistence type="predicted"/>
<dbReference type="PROSITE" id="PS50104">
    <property type="entry name" value="TIR"/>
    <property type="match status" value="1"/>
</dbReference>
<protein>
    <recommendedName>
        <fullName evidence="2">TIR domain-containing protein</fullName>
    </recommendedName>
</protein>
<dbReference type="Gene3D" id="3.40.50.10140">
    <property type="entry name" value="Toll/interleukin-1 receptor homology (TIR) domain"/>
    <property type="match status" value="1"/>
</dbReference>
<dbReference type="AlphaFoldDB" id="A0A1X3FPB1"/>
<keyword evidence="1" id="KW-0677">Repeat</keyword>
<dbReference type="InterPro" id="IPR027417">
    <property type="entry name" value="P-loop_NTPase"/>
</dbReference>
<reference evidence="3 4" key="1">
    <citation type="submission" date="2017-03" db="EMBL/GenBank/DDBJ databases">
        <title>Whole genome sequences of fourteen strains of Bradyrhizobium canariense and one strain of Bradyrhizobium japonicum isolated from Lupinus (Papilionoideae: Genisteae) species in Algeria.</title>
        <authorList>
            <person name="Crovadore J."/>
            <person name="Chekireb D."/>
            <person name="Brachmann A."/>
            <person name="Chablais R."/>
            <person name="Cochard B."/>
            <person name="Lefort F."/>
        </authorList>
    </citation>
    <scope>NUCLEOTIDE SEQUENCE [LARGE SCALE GENOMIC DNA]</scope>
    <source>
        <strain evidence="3 4">UBMA195</strain>
    </source>
</reference>
<accession>A0A1X3FPB1</accession>
<dbReference type="SUPFAM" id="SSF52200">
    <property type="entry name" value="Toll/Interleukin receptor TIR domain"/>
    <property type="match status" value="1"/>
</dbReference>
<dbReference type="EMBL" id="NAFI01000180">
    <property type="protein sequence ID" value="OSJ06090.1"/>
    <property type="molecule type" value="Genomic_DNA"/>
</dbReference>
<dbReference type="PANTHER" id="PTHR10039:SF16">
    <property type="entry name" value="GPI INOSITOL-DEACYLASE"/>
    <property type="match status" value="1"/>
</dbReference>
<feature type="domain" description="TIR" evidence="2">
    <location>
        <begin position="6"/>
        <end position="144"/>
    </location>
</feature>
<dbReference type="Proteomes" id="UP000193553">
    <property type="component" value="Unassembled WGS sequence"/>
</dbReference>
<dbReference type="GO" id="GO:0007165">
    <property type="term" value="P:signal transduction"/>
    <property type="evidence" value="ECO:0007669"/>
    <property type="project" value="InterPro"/>
</dbReference>
<evidence type="ECO:0000256" key="1">
    <source>
        <dbReference type="ARBA" id="ARBA00022737"/>
    </source>
</evidence>
<dbReference type="Pfam" id="PF13676">
    <property type="entry name" value="TIR_2"/>
    <property type="match status" value="1"/>
</dbReference>
<dbReference type="OrthoDB" id="135039at2"/>
<evidence type="ECO:0000313" key="3">
    <source>
        <dbReference type="EMBL" id="OSJ06090.1"/>
    </source>
</evidence>
<comment type="caution">
    <text evidence="3">The sequence shown here is derived from an EMBL/GenBank/DDBJ whole genome shotgun (WGS) entry which is preliminary data.</text>
</comment>
<dbReference type="InterPro" id="IPR056884">
    <property type="entry name" value="NPHP3-like_N"/>
</dbReference>
<gene>
    <name evidence="3" type="ORF">BSZ18_23345</name>
</gene>
<dbReference type="Pfam" id="PF24883">
    <property type="entry name" value="NPHP3_N"/>
    <property type="match status" value="1"/>
</dbReference>
<dbReference type="InterPro" id="IPR000157">
    <property type="entry name" value="TIR_dom"/>
</dbReference>
<organism evidence="3 4">
    <name type="scientific">Bradyrhizobium canariense</name>
    <dbReference type="NCBI Taxonomy" id="255045"/>
    <lineage>
        <taxon>Bacteria</taxon>
        <taxon>Pseudomonadati</taxon>
        <taxon>Pseudomonadota</taxon>
        <taxon>Alphaproteobacteria</taxon>
        <taxon>Hyphomicrobiales</taxon>
        <taxon>Nitrobacteraceae</taxon>
        <taxon>Bradyrhizobium</taxon>
    </lineage>
</organism>
<evidence type="ECO:0000259" key="2">
    <source>
        <dbReference type="PROSITE" id="PS50104"/>
    </source>
</evidence>